<dbReference type="RefSeq" id="WP_101074328.1">
    <property type="nucleotide sequence ID" value="NZ_PISP01000006.1"/>
</dbReference>
<dbReference type="OrthoDB" id="515428at2"/>
<sequence length="138" mass="15833">MPKKIGSLTLYSVDDLHEMLGVSKMTIRAYLREGRLKGRKLGVQWYVTEEAIRSYFDVDETEQKPKPKPGKRSYKYVVQGVNDLVSETEECSTIAETLDCLNSQAIISLFQVEIRDQSTGEMIELVKARDFIDRHSNK</sequence>
<evidence type="ECO:0000313" key="3">
    <source>
        <dbReference type="Proteomes" id="UP000233398"/>
    </source>
</evidence>
<dbReference type="AlphaFoldDB" id="A0A2N0VEL7"/>
<organism evidence="2 3">
    <name type="scientific">Rhodohalobacter barkolensis</name>
    <dbReference type="NCBI Taxonomy" id="2053187"/>
    <lineage>
        <taxon>Bacteria</taxon>
        <taxon>Pseudomonadati</taxon>
        <taxon>Balneolota</taxon>
        <taxon>Balneolia</taxon>
        <taxon>Balneolales</taxon>
        <taxon>Balneolaceae</taxon>
        <taxon>Rhodohalobacter</taxon>
    </lineage>
</organism>
<dbReference type="InterPro" id="IPR041657">
    <property type="entry name" value="HTH_17"/>
</dbReference>
<evidence type="ECO:0000259" key="1">
    <source>
        <dbReference type="Pfam" id="PF12728"/>
    </source>
</evidence>
<dbReference type="SUPFAM" id="SSF46955">
    <property type="entry name" value="Putative DNA-binding domain"/>
    <property type="match status" value="1"/>
</dbReference>
<protein>
    <submittedName>
        <fullName evidence="2">DNA-binding protein</fullName>
    </submittedName>
</protein>
<dbReference type="Pfam" id="PF12728">
    <property type="entry name" value="HTH_17"/>
    <property type="match status" value="1"/>
</dbReference>
<keyword evidence="2" id="KW-0238">DNA-binding</keyword>
<proteinExistence type="predicted"/>
<feature type="domain" description="Helix-turn-helix" evidence="1">
    <location>
        <begin position="10"/>
        <end position="56"/>
    </location>
</feature>
<accession>A0A2N0VEL7</accession>
<dbReference type="GO" id="GO:0003677">
    <property type="term" value="F:DNA binding"/>
    <property type="evidence" value="ECO:0007669"/>
    <property type="project" value="UniProtKB-KW"/>
</dbReference>
<dbReference type="Proteomes" id="UP000233398">
    <property type="component" value="Unassembled WGS sequence"/>
</dbReference>
<gene>
    <name evidence="2" type="ORF">CWD77_14585</name>
</gene>
<dbReference type="EMBL" id="PISP01000006">
    <property type="protein sequence ID" value="PKD42632.1"/>
    <property type="molecule type" value="Genomic_DNA"/>
</dbReference>
<keyword evidence="3" id="KW-1185">Reference proteome</keyword>
<reference evidence="2 3" key="1">
    <citation type="submission" date="2017-11" db="EMBL/GenBank/DDBJ databases">
        <title>Rhodohalobacter 15182 sp. nov., isolated from a salt lake.</title>
        <authorList>
            <person name="Han S."/>
        </authorList>
    </citation>
    <scope>NUCLEOTIDE SEQUENCE [LARGE SCALE GENOMIC DNA]</scope>
    <source>
        <strain evidence="2 3">15182</strain>
    </source>
</reference>
<evidence type="ECO:0000313" key="2">
    <source>
        <dbReference type="EMBL" id="PKD42632.1"/>
    </source>
</evidence>
<dbReference type="InterPro" id="IPR009061">
    <property type="entry name" value="DNA-bd_dom_put_sf"/>
</dbReference>
<comment type="caution">
    <text evidence="2">The sequence shown here is derived from an EMBL/GenBank/DDBJ whole genome shotgun (WGS) entry which is preliminary data.</text>
</comment>
<name>A0A2N0VEL7_9BACT</name>